<evidence type="ECO:0000313" key="2">
    <source>
        <dbReference type="EMBL" id="KAK4557293.1"/>
    </source>
</evidence>
<feature type="transmembrane region" description="Helical" evidence="1">
    <location>
        <begin position="26"/>
        <end position="49"/>
    </location>
</feature>
<sequence>MFHSSRDDNMHEEAFRIYLDKLFNQYVTIVCSLTSILALGEVILQAICIRYDLLSGPSSYGL</sequence>
<reference evidence="2 3" key="1">
    <citation type="journal article" date="2023" name="G3 (Bethesda)">
        <title>A haplotype-resolved chromosome-scale genome for Quercus rubra L. provides insights into the genetics of adaptive traits for red oak species.</title>
        <authorList>
            <person name="Kapoor B."/>
            <person name="Jenkins J."/>
            <person name="Schmutz J."/>
            <person name="Zhebentyayeva T."/>
            <person name="Kuelheim C."/>
            <person name="Coggeshall M."/>
            <person name="Heim C."/>
            <person name="Lasky J.R."/>
            <person name="Leites L."/>
            <person name="Islam-Faridi N."/>
            <person name="Romero-Severson J."/>
            <person name="DeLeo V.L."/>
            <person name="Lucas S.M."/>
            <person name="Lazic D."/>
            <person name="Gailing O."/>
            <person name="Carlson J."/>
            <person name="Staton M."/>
        </authorList>
    </citation>
    <scope>NUCLEOTIDE SEQUENCE [LARGE SCALE GENOMIC DNA]</scope>
    <source>
        <strain evidence="2">Pseudo-F2</strain>
    </source>
</reference>
<comment type="caution">
    <text evidence="2">The sequence shown here is derived from an EMBL/GenBank/DDBJ whole genome shotgun (WGS) entry which is preliminary data.</text>
</comment>
<keyword evidence="3" id="KW-1185">Reference proteome</keyword>
<keyword evidence="1" id="KW-0812">Transmembrane</keyword>
<gene>
    <name evidence="2" type="ORF">RGQ29_007165</name>
</gene>
<dbReference type="Proteomes" id="UP001324115">
    <property type="component" value="Unassembled WGS sequence"/>
</dbReference>
<keyword evidence="1" id="KW-0472">Membrane</keyword>
<dbReference type="EMBL" id="JAXUIC010000012">
    <property type="protein sequence ID" value="KAK4557293.1"/>
    <property type="molecule type" value="Genomic_DNA"/>
</dbReference>
<name>A0AAN7I6X0_QUERU</name>
<organism evidence="2 3">
    <name type="scientific">Quercus rubra</name>
    <name type="common">Northern red oak</name>
    <name type="synonym">Quercus borealis</name>
    <dbReference type="NCBI Taxonomy" id="3512"/>
    <lineage>
        <taxon>Eukaryota</taxon>
        <taxon>Viridiplantae</taxon>
        <taxon>Streptophyta</taxon>
        <taxon>Embryophyta</taxon>
        <taxon>Tracheophyta</taxon>
        <taxon>Spermatophyta</taxon>
        <taxon>Magnoliopsida</taxon>
        <taxon>eudicotyledons</taxon>
        <taxon>Gunneridae</taxon>
        <taxon>Pentapetalae</taxon>
        <taxon>rosids</taxon>
        <taxon>fabids</taxon>
        <taxon>Fagales</taxon>
        <taxon>Fagaceae</taxon>
        <taxon>Quercus</taxon>
    </lineage>
</organism>
<proteinExistence type="predicted"/>
<accession>A0AAN7I6X0</accession>
<keyword evidence="1" id="KW-1133">Transmembrane helix</keyword>
<protein>
    <submittedName>
        <fullName evidence="2">Uncharacterized protein</fullName>
    </submittedName>
</protein>
<dbReference type="AlphaFoldDB" id="A0AAN7I6X0"/>
<evidence type="ECO:0000313" key="3">
    <source>
        <dbReference type="Proteomes" id="UP001324115"/>
    </source>
</evidence>
<evidence type="ECO:0000256" key="1">
    <source>
        <dbReference type="SAM" id="Phobius"/>
    </source>
</evidence>